<gene>
    <name evidence="10" type="ORF">LC087_09010</name>
</gene>
<evidence type="ECO:0000313" key="10">
    <source>
        <dbReference type="EMBL" id="WLR44191.1"/>
    </source>
</evidence>
<keyword evidence="5 9" id="KW-0175">Coiled coil</keyword>
<evidence type="ECO:0000256" key="6">
    <source>
        <dbReference type="ARBA" id="ARBA00023136"/>
    </source>
</evidence>
<keyword evidence="4" id="KW-1133">Transmembrane helix</keyword>
<evidence type="ECO:0000256" key="7">
    <source>
        <dbReference type="ARBA" id="ARBA00023210"/>
    </source>
</evidence>
<evidence type="ECO:0000256" key="4">
    <source>
        <dbReference type="ARBA" id="ARBA00022989"/>
    </source>
</evidence>
<dbReference type="EMBL" id="CP129013">
    <property type="protein sequence ID" value="WLR44191.1"/>
    <property type="molecule type" value="Genomic_DNA"/>
</dbReference>
<keyword evidence="6" id="KW-0472">Membrane</keyword>
<evidence type="ECO:0000256" key="1">
    <source>
        <dbReference type="ARBA" id="ARBA00004162"/>
    </source>
</evidence>
<evidence type="ECO:0000313" key="11">
    <source>
        <dbReference type="Proteomes" id="UP001197974"/>
    </source>
</evidence>
<evidence type="ECO:0000256" key="5">
    <source>
        <dbReference type="ARBA" id="ARBA00023054"/>
    </source>
</evidence>
<organism evidence="10 11">
    <name type="scientific">Bacillus carboniphilus</name>
    <dbReference type="NCBI Taxonomy" id="86663"/>
    <lineage>
        <taxon>Bacteria</taxon>
        <taxon>Bacillati</taxon>
        <taxon>Bacillota</taxon>
        <taxon>Bacilli</taxon>
        <taxon>Bacillales</taxon>
        <taxon>Bacillaceae</taxon>
        <taxon>Bacillus</taxon>
    </lineage>
</organism>
<evidence type="ECO:0000256" key="2">
    <source>
        <dbReference type="ARBA" id="ARBA00022618"/>
    </source>
</evidence>
<keyword evidence="3" id="KW-0812">Transmembrane</keyword>
<dbReference type="Pfam" id="PF06160">
    <property type="entry name" value="EzrA"/>
    <property type="match status" value="1"/>
</dbReference>
<keyword evidence="8" id="KW-0131">Cell cycle</keyword>
<evidence type="ECO:0000256" key="3">
    <source>
        <dbReference type="ARBA" id="ARBA00022692"/>
    </source>
</evidence>
<name>A0ABY9K2Q8_9BACI</name>
<keyword evidence="2" id="KW-0132">Cell division</keyword>
<comment type="subcellular location">
    <subcellularLocation>
        <location evidence="1">Cell membrane</location>
        <topology evidence="1">Single-pass membrane protein</topology>
    </subcellularLocation>
</comment>
<feature type="coiled-coil region" evidence="9">
    <location>
        <begin position="1"/>
        <end position="53"/>
    </location>
</feature>
<dbReference type="InterPro" id="IPR010379">
    <property type="entry name" value="EzrA"/>
</dbReference>
<dbReference type="RefSeq" id="WP_306020700.1">
    <property type="nucleotide sequence ID" value="NZ_CP129013.1"/>
</dbReference>
<evidence type="ECO:0000256" key="9">
    <source>
        <dbReference type="SAM" id="Coils"/>
    </source>
</evidence>
<reference evidence="10 11" key="1">
    <citation type="submission" date="2023-06" db="EMBL/GenBank/DDBJ databases">
        <title>Five Gram-positive bacteria isolated from mangrove sediments in Shenzhen, Guangdong, China.</title>
        <authorList>
            <person name="Yu S."/>
            <person name="Zheng W."/>
            <person name="Huang Y."/>
        </authorList>
    </citation>
    <scope>NUCLEOTIDE SEQUENCE [LARGE SCALE GENOMIC DNA]</scope>
    <source>
        <strain evidence="10 11">SaN35-3</strain>
    </source>
</reference>
<keyword evidence="11" id="KW-1185">Reference proteome</keyword>
<dbReference type="Proteomes" id="UP001197974">
    <property type="component" value="Chromosome"/>
</dbReference>
<feature type="coiled-coil region" evidence="9">
    <location>
        <begin position="125"/>
        <end position="152"/>
    </location>
</feature>
<keyword evidence="7" id="KW-0717">Septation</keyword>
<sequence length="182" mass="21652">MEKIKEQLEQSSNLLSEYKQMIKDLRKEELEARAKVKELKDLLREEKRRIEKSNVPGLPSKYTEHVQTAFQHVDMIFEKLKEVPLNITEIQDLLEKAVLEVESLQRYTEEIIEQVYLIEKVIQYGNRYRSNNKQLSKRLEQAERLFRSYQFDDSLEECAAAIETVEPGALRKIQKLIDHEQE</sequence>
<protein>
    <submittedName>
        <fullName evidence="10">Septation ring formation regulator EzrA</fullName>
    </submittedName>
</protein>
<evidence type="ECO:0000256" key="8">
    <source>
        <dbReference type="ARBA" id="ARBA00023306"/>
    </source>
</evidence>
<proteinExistence type="predicted"/>
<accession>A0ABY9K2Q8</accession>